<keyword evidence="1" id="KW-1133">Transmembrane helix</keyword>
<reference evidence="2 3" key="1">
    <citation type="journal article" date="2017" name="Anaerobe">
        <title>Quantification, isolation and characterization of Bifidobacterium from the vaginal microbiomes of reproductive aged women.</title>
        <authorList>
            <person name="Freitas A.C."/>
            <person name="Hill J.E."/>
        </authorList>
    </citation>
    <scope>NUCLEOTIDE SEQUENCE [LARGE SCALE GENOMIC DNA]</scope>
    <source>
        <strain evidence="2 3">N6D05</strain>
    </source>
</reference>
<sequence>MHLSGAILPVSPAIAVISIVWVNKGAFKAQSWKATTLARMVGWKVIGSAVHSPAAENIVYEHLGKNQFAATGSGEIQYVTPGTIDIFANAWHRGCLIAPVTPS</sequence>
<evidence type="ECO:0000313" key="2">
    <source>
        <dbReference type="EMBL" id="RDX10659.1"/>
    </source>
</evidence>
<keyword evidence="1" id="KW-0472">Membrane</keyword>
<gene>
    <name evidence="2" type="ORF">CE169_01610</name>
</gene>
<dbReference type="RefSeq" id="WP_115778397.1">
    <property type="nucleotide sequence ID" value="NZ_JAHOMG010000013.1"/>
</dbReference>
<proteinExistence type="predicted"/>
<accession>A0A3D8U1J6</accession>
<organism evidence="2 3">
    <name type="scientific">Bifidobacterium longum</name>
    <dbReference type="NCBI Taxonomy" id="216816"/>
    <lineage>
        <taxon>Bacteria</taxon>
        <taxon>Bacillati</taxon>
        <taxon>Actinomycetota</taxon>
        <taxon>Actinomycetes</taxon>
        <taxon>Bifidobacteriales</taxon>
        <taxon>Bifidobacteriaceae</taxon>
        <taxon>Bifidobacterium</taxon>
    </lineage>
</organism>
<evidence type="ECO:0000256" key="1">
    <source>
        <dbReference type="SAM" id="Phobius"/>
    </source>
</evidence>
<comment type="caution">
    <text evidence="2">The sequence shown here is derived from an EMBL/GenBank/DDBJ whole genome shotgun (WGS) entry which is preliminary data.</text>
</comment>
<evidence type="ECO:0000313" key="3">
    <source>
        <dbReference type="Proteomes" id="UP000257074"/>
    </source>
</evidence>
<protein>
    <submittedName>
        <fullName evidence="2">Uncharacterized protein</fullName>
    </submittedName>
</protein>
<dbReference type="AlphaFoldDB" id="A0A3D8U1J6"/>
<keyword evidence="1" id="KW-0812">Transmembrane</keyword>
<dbReference type="Proteomes" id="UP000257074">
    <property type="component" value="Unassembled WGS sequence"/>
</dbReference>
<dbReference type="EMBL" id="NJNR01000005">
    <property type="protein sequence ID" value="RDX10659.1"/>
    <property type="molecule type" value="Genomic_DNA"/>
</dbReference>
<name>A0A3D8U1J6_BIFLN</name>
<feature type="transmembrane region" description="Helical" evidence="1">
    <location>
        <begin position="6"/>
        <end position="23"/>
    </location>
</feature>